<gene>
    <name evidence="1" type="ORF">CTOB1V02_LOCUS14296</name>
</gene>
<dbReference type="PANTHER" id="PTHR15032">
    <property type="entry name" value="N-ACYL-PHOSPHATIDYLETHANOLAMINE-HYDROLYZING PHOSPHOLIPASE D"/>
    <property type="match status" value="1"/>
</dbReference>
<dbReference type="OrthoDB" id="7772480at2759"/>
<dbReference type="EMBL" id="OB679363">
    <property type="protein sequence ID" value="CAD7236481.1"/>
    <property type="molecule type" value="Genomic_DNA"/>
</dbReference>
<protein>
    <submittedName>
        <fullName evidence="1">Uncharacterized protein</fullName>
    </submittedName>
</protein>
<sequence length="363" mass="41595">MITSILILLALTVPAGILYTRKSPQFGGRPSSEDLDRYSRSPQWKDGVFLNRSLTTMDVSLWSMPGLLKEFLSGRKNRQPPEPLIIERLDSDQFHDGKDKFIWYGHSTVLFRVSGKNILVDPMFGPDASPIGPLRTPRFSKSSLDLIDDLPQLDLILLTHDHYDHLDYASIQKLKNKTSEFWVALGLKRHLDKWGVPKDQIKEFDWWEESQLGALRIVFTPSRHFSGRGLFDRSKSLWGGWGIISENRKIYWSGDGGYDSHFSEIGAKYGPFDWGFMECGQYNEKWHQIHMYPEEAVLASQEALVKTAVPVHWGAFSLALHDWTDPIVRFSGEASEKKLKGCYPRLGQIVTVGKEPSEPWWEL</sequence>
<name>A0A7R8WTC1_9CRUS</name>
<dbReference type="GO" id="GO:0031123">
    <property type="term" value="P:RNA 3'-end processing"/>
    <property type="evidence" value="ECO:0007669"/>
    <property type="project" value="UniProtKB-ARBA"/>
</dbReference>
<dbReference type="Pfam" id="PF12706">
    <property type="entry name" value="Lactamase_B_2"/>
    <property type="match status" value="1"/>
</dbReference>
<reference evidence="1" key="1">
    <citation type="submission" date="2020-11" db="EMBL/GenBank/DDBJ databases">
        <authorList>
            <person name="Tran Van P."/>
        </authorList>
    </citation>
    <scope>NUCLEOTIDE SEQUENCE</scope>
</reference>
<dbReference type="InterPro" id="IPR036866">
    <property type="entry name" value="RibonucZ/Hydroxyglut_hydro"/>
</dbReference>
<dbReference type="PANTHER" id="PTHR15032:SF4">
    <property type="entry name" value="N-ACYL-PHOSPHATIDYLETHANOLAMINE-HYDROLYZING PHOSPHOLIPASE D"/>
    <property type="match status" value="1"/>
</dbReference>
<dbReference type="GO" id="GO:0005737">
    <property type="term" value="C:cytoplasm"/>
    <property type="evidence" value="ECO:0007669"/>
    <property type="project" value="TreeGrafter"/>
</dbReference>
<dbReference type="AlphaFoldDB" id="A0A7R8WTC1"/>
<evidence type="ECO:0000313" key="1">
    <source>
        <dbReference type="EMBL" id="CAD7236481.1"/>
    </source>
</evidence>
<accession>A0A7R8WTC1</accession>
<dbReference type="SUPFAM" id="SSF56281">
    <property type="entry name" value="Metallo-hydrolase/oxidoreductase"/>
    <property type="match status" value="1"/>
</dbReference>
<dbReference type="Gene3D" id="3.60.15.10">
    <property type="entry name" value="Ribonuclease Z/Hydroxyacylglutathione hydrolase-like"/>
    <property type="match status" value="1"/>
</dbReference>
<organism evidence="1">
    <name type="scientific">Cyprideis torosa</name>
    <dbReference type="NCBI Taxonomy" id="163714"/>
    <lineage>
        <taxon>Eukaryota</taxon>
        <taxon>Metazoa</taxon>
        <taxon>Ecdysozoa</taxon>
        <taxon>Arthropoda</taxon>
        <taxon>Crustacea</taxon>
        <taxon>Oligostraca</taxon>
        <taxon>Ostracoda</taxon>
        <taxon>Podocopa</taxon>
        <taxon>Podocopida</taxon>
        <taxon>Cytherocopina</taxon>
        <taxon>Cytheroidea</taxon>
        <taxon>Cytherideidae</taxon>
        <taxon>Cyprideis</taxon>
    </lineage>
</organism>
<dbReference type="InterPro" id="IPR001279">
    <property type="entry name" value="Metallo-B-lactamas"/>
</dbReference>
<proteinExistence type="predicted"/>